<feature type="chain" id="PRO_5036204525" evidence="1">
    <location>
        <begin position="16"/>
        <end position="222"/>
    </location>
</feature>
<evidence type="ECO:0000256" key="1">
    <source>
        <dbReference type="SAM" id="SignalP"/>
    </source>
</evidence>
<dbReference type="Proteomes" id="UP000659654">
    <property type="component" value="Unassembled WGS sequence"/>
</dbReference>
<comment type="caution">
    <text evidence="2">The sequence shown here is derived from an EMBL/GenBank/DDBJ whole genome shotgun (WGS) entry which is preliminary data.</text>
</comment>
<evidence type="ECO:0000313" key="3">
    <source>
        <dbReference type="Proteomes" id="UP000659654"/>
    </source>
</evidence>
<name>A0A7I8XDH2_BURXY</name>
<dbReference type="EMBL" id="CAJFDI010000004">
    <property type="protein sequence ID" value="CAD5224691.1"/>
    <property type="molecule type" value="Genomic_DNA"/>
</dbReference>
<proteinExistence type="predicted"/>
<evidence type="ECO:0000313" key="2">
    <source>
        <dbReference type="EMBL" id="CAD5224691.1"/>
    </source>
</evidence>
<dbReference type="Proteomes" id="UP000582659">
    <property type="component" value="Unassembled WGS sequence"/>
</dbReference>
<organism evidence="2 3">
    <name type="scientific">Bursaphelenchus xylophilus</name>
    <name type="common">Pinewood nematode worm</name>
    <name type="synonym">Aphelenchoides xylophilus</name>
    <dbReference type="NCBI Taxonomy" id="6326"/>
    <lineage>
        <taxon>Eukaryota</taxon>
        <taxon>Metazoa</taxon>
        <taxon>Ecdysozoa</taxon>
        <taxon>Nematoda</taxon>
        <taxon>Chromadorea</taxon>
        <taxon>Rhabditida</taxon>
        <taxon>Tylenchina</taxon>
        <taxon>Tylenchomorpha</taxon>
        <taxon>Aphelenchoidea</taxon>
        <taxon>Aphelenchoididae</taxon>
        <taxon>Bursaphelenchus</taxon>
    </lineage>
</organism>
<gene>
    <name evidence="2" type="ORF">BXYJ_LOCUS8170</name>
</gene>
<protein>
    <submittedName>
        <fullName evidence="2">(pine wood nematode) hypothetical protein</fullName>
    </submittedName>
</protein>
<dbReference type="AlphaFoldDB" id="A0A7I8XDH2"/>
<dbReference type="EMBL" id="CAJFCV020000004">
    <property type="protein sequence ID" value="CAG9113553.1"/>
    <property type="molecule type" value="Genomic_DNA"/>
</dbReference>
<reference evidence="2" key="1">
    <citation type="submission" date="2020-09" db="EMBL/GenBank/DDBJ databases">
        <authorList>
            <person name="Kikuchi T."/>
        </authorList>
    </citation>
    <scope>NUCLEOTIDE SEQUENCE</scope>
    <source>
        <strain evidence="2">Ka4C1</strain>
    </source>
</reference>
<feature type="signal peptide" evidence="1">
    <location>
        <begin position="1"/>
        <end position="15"/>
    </location>
</feature>
<keyword evidence="3" id="KW-1185">Reference proteome</keyword>
<sequence length="222" mass="24467">MKVLLFAVLIPLVAASQVKLFRAGFNKRGYDFGVGYVKEAFPPSDIAKACKDANPTLSPGVIVDKGANDWIVAATPVVEARWHVKIPYFQIGLYAQDQQLKWFDESVPSNFSGLPAGTQIPDGTAYFALDPHGTDGRQPGEWFVLPAGEKGMITPNSSVRFHGTWNYPRQLDAIYGERDVPGVNCFPSCFSPMFENVRCRGTEAERLNHGTVTFSQVLSHLD</sequence>
<accession>A0A7I8XDH2</accession>
<keyword evidence="1" id="KW-0732">Signal</keyword>